<feature type="compositionally biased region" description="Polar residues" evidence="7">
    <location>
        <begin position="1305"/>
        <end position="1318"/>
    </location>
</feature>
<dbReference type="PROSITE" id="PS50856">
    <property type="entry name" value="AMOP"/>
    <property type="match status" value="1"/>
</dbReference>
<dbReference type="Pfam" id="PF24464">
    <property type="entry name" value="Ig_F54D1_6_2"/>
    <property type="match status" value="1"/>
</dbReference>
<comment type="caution">
    <text evidence="6">Lacks conserved residue(s) required for the propagation of feature annotation.</text>
</comment>
<feature type="domain" description="AMOP" evidence="9">
    <location>
        <begin position="583"/>
        <end position="748"/>
    </location>
</feature>
<dbReference type="InterPro" id="IPR057019">
    <property type="entry name" value="F54D1_6-like_Ig-like_2"/>
</dbReference>
<feature type="disulfide bond" evidence="6">
    <location>
        <begin position="1174"/>
        <end position="1201"/>
    </location>
</feature>
<evidence type="ECO:0000256" key="4">
    <source>
        <dbReference type="ARBA" id="ARBA00023136"/>
    </source>
</evidence>
<dbReference type="STRING" id="36087.A0A077ZEX1"/>
<dbReference type="InterPro" id="IPR000436">
    <property type="entry name" value="Sushi_SCR_CCP_dom"/>
</dbReference>
<dbReference type="Pfam" id="PF03782">
    <property type="entry name" value="AMOP"/>
    <property type="match status" value="1"/>
</dbReference>
<dbReference type="InterPro" id="IPR056075">
    <property type="entry name" value="DUF7658"/>
</dbReference>
<evidence type="ECO:0000256" key="8">
    <source>
        <dbReference type="SAM" id="Phobius"/>
    </source>
</evidence>
<dbReference type="InterPro" id="IPR057018">
    <property type="entry name" value="F54D1_6-like_Ig-like"/>
</dbReference>
<evidence type="ECO:0000256" key="6">
    <source>
        <dbReference type="PROSITE-ProRule" id="PRU00302"/>
    </source>
</evidence>
<reference evidence="12" key="2">
    <citation type="submission" date="2014-03" db="EMBL/GenBank/DDBJ databases">
        <title>The whipworm genome and dual-species transcriptomics of an intimate host-pathogen interaction.</title>
        <authorList>
            <person name="Foth B.J."/>
            <person name="Tsai I.J."/>
            <person name="Reid A.J."/>
            <person name="Bancroft A.J."/>
            <person name="Nichol S."/>
            <person name="Tracey A."/>
            <person name="Holroyd N."/>
            <person name="Cotton J.A."/>
            <person name="Stanley E.J."/>
            <person name="Zarowiecki M."/>
            <person name="Liu J.Z."/>
            <person name="Huckvale T."/>
            <person name="Cooper P.J."/>
            <person name="Grencis R.K."/>
            <person name="Berriman M."/>
        </authorList>
    </citation>
    <scope>NUCLEOTIDE SEQUENCE [LARGE SCALE GENOMIC DNA]</scope>
</reference>
<feature type="domain" description="Sushi" evidence="10">
    <location>
        <begin position="1141"/>
        <end position="1203"/>
    </location>
</feature>
<dbReference type="Pfam" id="PF24469">
    <property type="entry name" value="F54D1_6_C"/>
    <property type="match status" value="1"/>
</dbReference>
<dbReference type="InterPro" id="IPR057017">
    <property type="entry name" value="F54D1_6-like_C"/>
</dbReference>
<dbReference type="GO" id="GO:0016020">
    <property type="term" value="C:membrane"/>
    <property type="evidence" value="ECO:0007669"/>
    <property type="project" value="UniProtKB-SubCell"/>
</dbReference>
<reference evidence="12" key="1">
    <citation type="submission" date="2014-01" db="EMBL/GenBank/DDBJ databases">
        <authorList>
            <person name="Aslett M."/>
        </authorList>
    </citation>
    <scope>NUCLEOTIDE SEQUENCE</scope>
</reference>
<name>A0A077ZEX1_TRITR</name>
<evidence type="ECO:0000313" key="12">
    <source>
        <dbReference type="EMBL" id="CDW58073.1"/>
    </source>
</evidence>
<dbReference type="PROSITE" id="PS50923">
    <property type="entry name" value="SUSHI"/>
    <property type="match status" value="1"/>
</dbReference>
<keyword evidence="4 8" id="KW-0472">Membrane</keyword>
<feature type="region of interest" description="Disordered" evidence="7">
    <location>
        <begin position="1305"/>
        <end position="1333"/>
    </location>
</feature>
<keyword evidence="3 8" id="KW-1133">Transmembrane helix</keyword>
<gene>
    <name evidence="12" type="ORF">TTRE_0000637401</name>
</gene>
<protein>
    <submittedName>
        <fullName evidence="12">VWD and AMOP and Sushi domain containing protein</fullName>
    </submittedName>
</protein>
<dbReference type="AlphaFoldDB" id="A0A077ZEX1"/>
<evidence type="ECO:0000256" key="7">
    <source>
        <dbReference type="SAM" id="MobiDB-lite"/>
    </source>
</evidence>
<evidence type="ECO:0000313" key="13">
    <source>
        <dbReference type="Proteomes" id="UP000030665"/>
    </source>
</evidence>
<keyword evidence="13" id="KW-1185">Reference proteome</keyword>
<keyword evidence="6" id="KW-0768">Sushi</keyword>
<evidence type="ECO:0000259" key="10">
    <source>
        <dbReference type="PROSITE" id="PS50923"/>
    </source>
</evidence>
<keyword evidence="5 6" id="KW-1015">Disulfide bond</keyword>
<dbReference type="GO" id="GO:0007160">
    <property type="term" value="P:cell-matrix adhesion"/>
    <property type="evidence" value="ECO:0007669"/>
    <property type="project" value="InterPro"/>
</dbReference>
<dbReference type="InterPro" id="IPR035976">
    <property type="entry name" value="Sushi/SCR/CCP_sf"/>
</dbReference>
<evidence type="ECO:0000259" key="9">
    <source>
        <dbReference type="PROSITE" id="PS50856"/>
    </source>
</evidence>
<dbReference type="Pfam" id="PF24678">
    <property type="entry name" value="DUF7658"/>
    <property type="match status" value="1"/>
</dbReference>
<dbReference type="InterPro" id="IPR003886">
    <property type="entry name" value="NIDO_dom"/>
</dbReference>
<dbReference type="Pfam" id="PF06119">
    <property type="entry name" value="NIDO"/>
    <property type="match status" value="1"/>
</dbReference>
<dbReference type="Proteomes" id="UP000030665">
    <property type="component" value="Unassembled WGS sequence"/>
</dbReference>
<evidence type="ECO:0000256" key="2">
    <source>
        <dbReference type="ARBA" id="ARBA00022692"/>
    </source>
</evidence>
<evidence type="ECO:0000256" key="5">
    <source>
        <dbReference type="ARBA" id="ARBA00023157"/>
    </source>
</evidence>
<dbReference type="Pfam" id="PF24462">
    <property type="entry name" value="Ig_F54D1_6"/>
    <property type="match status" value="1"/>
</dbReference>
<dbReference type="EMBL" id="HG806258">
    <property type="protein sequence ID" value="CDW58073.1"/>
    <property type="molecule type" value="Genomic_DNA"/>
</dbReference>
<evidence type="ECO:0000259" key="11">
    <source>
        <dbReference type="PROSITE" id="PS51220"/>
    </source>
</evidence>
<dbReference type="SMART" id="SM00723">
    <property type="entry name" value="AMOP"/>
    <property type="match status" value="1"/>
</dbReference>
<dbReference type="PANTHER" id="PTHR13802">
    <property type="entry name" value="MUCIN 4-RELATED"/>
    <property type="match status" value="1"/>
</dbReference>
<dbReference type="PANTHER" id="PTHR13802:SF60">
    <property type="entry name" value="PROTEIN CBG06057"/>
    <property type="match status" value="1"/>
</dbReference>
<comment type="subcellular location">
    <subcellularLocation>
        <location evidence="1">Membrane</location>
    </subcellularLocation>
</comment>
<evidence type="ECO:0000256" key="1">
    <source>
        <dbReference type="ARBA" id="ARBA00004370"/>
    </source>
</evidence>
<dbReference type="SMART" id="SM00032">
    <property type="entry name" value="CCP"/>
    <property type="match status" value="1"/>
</dbReference>
<keyword evidence="2 8" id="KW-0812">Transmembrane</keyword>
<feature type="transmembrane region" description="Helical" evidence="8">
    <location>
        <begin position="1212"/>
        <end position="1236"/>
    </location>
</feature>
<organism evidence="12 13">
    <name type="scientific">Trichuris trichiura</name>
    <name type="common">Whipworm</name>
    <name type="synonym">Trichocephalus trichiurus</name>
    <dbReference type="NCBI Taxonomy" id="36087"/>
    <lineage>
        <taxon>Eukaryota</taxon>
        <taxon>Metazoa</taxon>
        <taxon>Ecdysozoa</taxon>
        <taxon>Nematoda</taxon>
        <taxon>Enoplea</taxon>
        <taxon>Dorylaimia</taxon>
        <taxon>Trichinellida</taxon>
        <taxon>Trichuridae</taxon>
        <taxon>Trichuris</taxon>
    </lineage>
</organism>
<dbReference type="OrthoDB" id="9972657at2759"/>
<sequence length="1333" mass="153765">MGKKLLVDHLMPPYWLWTIIMVGWVTCQIPNPFSGTLTPIQSSHYGNLYQYGKGTTDEKLYDRELTTGRQIDLFTFFPYYGGRYNYTVLSVHGYAAFGNVLDLGTDFAFGEGTENWPDDPDPALIAVYACRQRPMSINPDYQGIHYRLVFRGNMISDDSESLPLNGPPMKRSNLPKYVDHNGDSFLDRIQEDLRDGIVGANSFQADVALVVTWENVTFMQASNDDEDKGRVCLLEHYFTGRLQTATYQLVLTTDRAGQLSYAIINYHKLGYAGSDIMGSARRGRCKAELNGGNATGSVLVDPVYSKMPMQLAMMSSVPHRVRGRYLFRVDDIVRKGGCSNLTVGTYRLNIYPDIVNSMGDTTVQVNGPCMSFTDTPILYVAENKPAYCKVKNAAIAECKMVRYYHWGVKYVYFSVRNIKSYVGSIYYVVVIWAVPSGLDPYALTMGQIDHWFEKEPPGNLKIMWYADNFTGADFRRSSQLQLTLWGYKERRDDRETKFIPTLELLGKIGSNIRNPMEKYRNIGEYIISNDVKLEDTPYSFNELQTFRLGFLKLADMNGLEEGNALWSPPIPIHRFFIRSKEVLEVYAADECIRWFEEDGQQWNFIRDTETNASCPCRYEQAVIDIGRFMPHPRCSQRFRSLHCDTYVGAKECFLNAHNIQGNYVTHYGQVCCYDRDGYLMHTSYQTVVQIENYPYNPGFPQRAFEFGTYPFAKQFELPTMSHYYHDVLPYYLCCKWTPEHCQFFYWRRPSSSCLEYRPPAFASVFGAGHFTTFDGRNYSINKPGTYMLVHKPKTEPQWRNDIYQVMLPEVQIQIRMENYPDRTVDFGHRDTYQHRLVQPLNVSVVTGVAVQEGTSMESDRVLVLLRKDTRRYKYRTHILVNDELRYFDTIKTQRFRGVTVYVNDWKEGQCEVFIVLEQSRIGLRIQESYSIEITRHLNYEESLGLLNVLVSVPPEYRMEQQAGRRVEYSDALSGLAGTFSSKQPADLVHSDRKTVAQYANELFVDSCRLSCRFGRVDNHQFHSLFSLLTTDHRDWPEAHLIGPVYPVAKRWLKENYRENFVPSQILPAEFQNEYHKCMNSYEYHATCPSYDTMKAIEKTCLEMYHCQYDSFYLKQPYLGYLLKQEEVLQLEIRTAGMRNYNSCGAINVEYPDFLFINPATGKLYLEGNEVLFECYPSHWLKGDSKFTCTRGRWNQGWQPWCRSKQLETTLRILSIIFGLLVCIAFIGAIFVCCWALNNSKKEPPPNAYRTGVPLLSKADETRGAIPFSQRPRSNPALEPPPFYDTPQGANTHPVNQVFRRPQDLYSNTANGSTSSSHNSPRRISPVVGMKTLV</sequence>
<feature type="domain" description="NIDO" evidence="11">
    <location>
        <begin position="153"/>
        <end position="332"/>
    </location>
</feature>
<dbReference type="SUPFAM" id="SSF57535">
    <property type="entry name" value="Complement control module/SCR domain"/>
    <property type="match status" value="1"/>
</dbReference>
<accession>A0A077ZEX1</accession>
<evidence type="ECO:0000256" key="3">
    <source>
        <dbReference type="ARBA" id="ARBA00022989"/>
    </source>
</evidence>
<dbReference type="InterPro" id="IPR051495">
    <property type="entry name" value="Epithelial_Barrier/Signaling"/>
</dbReference>
<dbReference type="PROSITE" id="PS51220">
    <property type="entry name" value="NIDO"/>
    <property type="match status" value="1"/>
</dbReference>
<dbReference type="InterPro" id="IPR005533">
    <property type="entry name" value="AMOP_dom"/>
</dbReference>
<proteinExistence type="predicted"/>
<dbReference type="SMART" id="SM00539">
    <property type="entry name" value="NIDO"/>
    <property type="match status" value="1"/>
</dbReference>